<dbReference type="EMBL" id="GL376585">
    <property type="status" value="NOT_ANNOTATED_CDS"/>
    <property type="molecule type" value="Genomic_DNA"/>
</dbReference>
<sequence>MATHLAHRLPWVSLCEVVDHMNKNNPGNHNPLDEEKHTKIVHHFARCLTDAIKEFAATDKSTDEEKWMFDIAKWDEWDHNGHHPTGMGAWMGDYPSILNGYLQLNLLLMDPEKYSSLIFSNGYCERRTTWMLEVLCGLCDGGHPDFLADHIKQAFDEHYCLKPLTADVLQILRDHCAMLFRCLYSTKEGNLALDAEFVANDLGLRFRYRRC</sequence>
<dbReference type="eggNOG" id="ENOG502SR8N">
    <property type="taxonomic scope" value="Eukaryota"/>
</dbReference>
<dbReference type="VEuPathDB" id="FungiDB:PYU1_G007571"/>
<name>K3WRI2_GLOUD</name>
<evidence type="ECO:0000313" key="1">
    <source>
        <dbReference type="EnsemblProtists" id="PYU1_T007576"/>
    </source>
</evidence>
<reference evidence="2" key="2">
    <citation type="submission" date="2010-04" db="EMBL/GenBank/DDBJ databases">
        <authorList>
            <person name="Buell R."/>
            <person name="Hamilton J."/>
            <person name="Hostetler J."/>
        </authorList>
    </citation>
    <scope>NUCLEOTIDE SEQUENCE [LARGE SCALE GENOMIC DNA]</scope>
    <source>
        <strain evidence="2">DAOM:BR144</strain>
    </source>
</reference>
<evidence type="ECO:0000313" key="2">
    <source>
        <dbReference type="Proteomes" id="UP000019132"/>
    </source>
</evidence>
<accession>T1NX68</accession>
<dbReference type="AlphaFoldDB" id="K3WRI2"/>
<dbReference type="HOGENOM" id="CLU_119776_0_0_1"/>
<dbReference type="OMA" id="HPDWMAK"/>
<dbReference type="EnsemblProtists" id="PYU1_T007587">
    <property type="protein sequence ID" value="PYU1_T007587"/>
    <property type="gene ID" value="PYU1_G007571"/>
</dbReference>
<dbReference type="Proteomes" id="UP000019132">
    <property type="component" value="Unassembled WGS sequence"/>
</dbReference>
<proteinExistence type="predicted"/>
<accession>K3WRI2</accession>
<dbReference type="InParanoid" id="K3WRI2"/>
<keyword evidence="2" id="KW-1185">Reference proteome</keyword>
<reference evidence="2" key="1">
    <citation type="journal article" date="2010" name="Genome Biol.">
        <title>Genome sequence of the necrotrophic plant pathogen Pythium ultimum reveals original pathogenicity mechanisms and effector repertoire.</title>
        <authorList>
            <person name="Levesque C.A."/>
            <person name="Brouwer H."/>
            <person name="Cano L."/>
            <person name="Hamilton J.P."/>
            <person name="Holt C."/>
            <person name="Huitema E."/>
            <person name="Raffaele S."/>
            <person name="Robideau G.P."/>
            <person name="Thines M."/>
            <person name="Win J."/>
            <person name="Zerillo M.M."/>
            <person name="Beakes G.W."/>
            <person name="Boore J.L."/>
            <person name="Busam D."/>
            <person name="Dumas B."/>
            <person name="Ferriera S."/>
            <person name="Fuerstenberg S.I."/>
            <person name="Gachon C.M."/>
            <person name="Gaulin E."/>
            <person name="Govers F."/>
            <person name="Grenville-Briggs L."/>
            <person name="Horner N."/>
            <person name="Hostetler J."/>
            <person name="Jiang R.H."/>
            <person name="Johnson J."/>
            <person name="Krajaejun T."/>
            <person name="Lin H."/>
            <person name="Meijer H.J."/>
            <person name="Moore B."/>
            <person name="Morris P."/>
            <person name="Phuntmart V."/>
            <person name="Puiu D."/>
            <person name="Shetty J."/>
            <person name="Stajich J.E."/>
            <person name="Tripathy S."/>
            <person name="Wawra S."/>
            <person name="van West P."/>
            <person name="Whitty B.R."/>
            <person name="Coutinho P.M."/>
            <person name="Henrissat B."/>
            <person name="Martin F."/>
            <person name="Thomas P.D."/>
            <person name="Tyler B.M."/>
            <person name="De Vries R.P."/>
            <person name="Kamoun S."/>
            <person name="Yandell M."/>
            <person name="Tisserat N."/>
            <person name="Buell C.R."/>
        </authorList>
    </citation>
    <scope>NUCLEOTIDE SEQUENCE</scope>
    <source>
        <strain evidence="2">DAOM:BR144</strain>
    </source>
</reference>
<reference evidence="1" key="3">
    <citation type="submission" date="2015-02" db="UniProtKB">
        <authorList>
            <consortium name="EnsemblProtists"/>
        </authorList>
    </citation>
    <scope>IDENTIFICATION</scope>
    <source>
        <strain evidence="1">DAOM BR144</strain>
    </source>
</reference>
<dbReference type="EnsemblProtists" id="PYU1_T007576">
    <property type="protein sequence ID" value="PYU1_T007576"/>
    <property type="gene ID" value="PYU1_G007560"/>
</dbReference>
<organism evidence="1 2">
    <name type="scientific">Globisporangium ultimum (strain ATCC 200006 / CBS 805.95 / DAOM BR144)</name>
    <name type="common">Pythium ultimum</name>
    <dbReference type="NCBI Taxonomy" id="431595"/>
    <lineage>
        <taxon>Eukaryota</taxon>
        <taxon>Sar</taxon>
        <taxon>Stramenopiles</taxon>
        <taxon>Oomycota</taxon>
        <taxon>Peronosporomycetes</taxon>
        <taxon>Pythiales</taxon>
        <taxon>Pythiaceae</taxon>
        <taxon>Globisporangium</taxon>
    </lineage>
</organism>
<protein>
    <submittedName>
        <fullName evidence="1">Uncharacterized protein</fullName>
    </submittedName>
</protein>
<dbReference type="VEuPathDB" id="FungiDB:PYU1_G007560"/>